<evidence type="ECO:0000259" key="9">
    <source>
        <dbReference type="PROSITE" id="PS51705"/>
    </source>
</evidence>
<comment type="cofactor">
    <cofactor evidence="8">
        <name>Mg(2+)</name>
        <dbReference type="ChEBI" id="CHEBI:18420"/>
    </cofactor>
</comment>
<keyword evidence="5 8" id="KW-0460">Magnesium</keyword>
<sequence length="372" mass="42269">MKAILVECIIRGNKSKLEELKELAKSRGYEVVGLLTQRRAKPDPAFYIGKGKVKELKELVEKTGASTVIFANALKASQAFRIRREVGWHVSVIDRNLLILEIFEERARTAEAKLQIELARLYYMLPWTREYIRFRNLYGEQVGWGALGEYLHKVYETHVRRRIALLEKKLEKMRIQSKMRVVKRHELGFPVVILTGYTQAGKTELFNKLAREAKPTGLGPFTTLSTCGRRVEIKGLGSFILVDSIGFVEDMHPLILDAFYATLHELALADLILLVIDSSESESELRRKVLASEEILTRVAPATPVIICLNKIDLASSDKIKTAEEIVRNSFPYQCIIPISAKKGTNLDNLLRAIAEQIRAEIEDYWRITASS</sequence>
<feature type="binding site" evidence="7">
    <location>
        <begin position="310"/>
        <end position="313"/>
    </location>
    <ligand>
        <name>GTP</name>
        <dbReference type="ChEBI" id="CHEBI:37565"/>
    </ligand>
</feature>
<gene>
    <name evidence="10" type="primary">hflX</name>
    <name evidence="10" type="ORF">DRJ20_00520</name>
    <name evidence="11" type="ORF">DRJ26_00410</name>
</gene>
<evidence type="ECO:0000256" key="3">
    <source>
        <dbReference type="ARBA" id="ARBA00022723"/>
    </source>
</evidence>
<dbReference type="InterPro" id="IPR032305">
    <property type="entry name" value="GTP-bd_M"/>
</dbReference>
<evidence type="ECO:0000313" key="11">
    <source>
        <dbReference type="EMBL" id="RLE55752.1"/>
    </source>
</evidence>
<dbReference type="InterPro" id="IPR027417">
    <property type="entry name" value="P-loop_NTPase"/>
</dbReference>
<comment type="subcellular location">
    <subcellularLocation>
        <location evidence="1">Cytoplasm</location>
    </subcellularLocation>
</comment>
<dbReference type="Gene3D" id="3.40.50.300">
    <property type="entry name" value="P-loop containing nucleotide triphosphate hydrolases"/>
    <property type="match status" value="1"/>
</dbReference>
<organism evidence="10 12">
    <name type="scientific">Thermoproteota archaeon</name>
    <dbReference type="NCBI Taxonomy" id="2056631"/>
    <lineage>
        <taxon>Archaea</taxon>
        <taxon>Thermoproteota</taxon>
    </lineage>
</organism>
<keyword evidence="3 8" id="KW-0479">Metal-binding</keyword>
<accession>A0A497EXY5</accession>
<dbReference type="EMBL" id="QMRA01000003">
    <property type="protein sequence ID" value="RLE55752.1"/>
    <property type="molecule type" value="Genomic_DNA"/>
</dbReference>
<dbReference type="Gene3D" id="3.40.50.11060">
    <property type="entry name" value="GTPase HflX, N-terminal domain"/>
    <property type="match status" value="1"/>
</dbReference>
<dbReference type="PANTHER" id="PTHR10229">
    <property type="entry name" value="GTP-BINDING PROTEIN HFLX"/>
    <property type="match status" value="1"/>
</dbReference>
<dbReference type="InterPro" id="IPR030394">
    <property type="entry name" value="G_HFLX_dom"/>
</dbReference>
<dbReference type="GO" id="GO:0005737">
    <property type="term" value="C:cytoplasm"/>
    <property type="evidence" value="ECO:0007669"/>
    <property type="project" value="UniProtKB-SubCell"/>
</dbReference>
<dbReference type="Pfam" id="PF01926">
    <property type="entry name" value="MMR_HSR1"/>
    <property type="match status" value="1"/>
</dbReference>
<keyword evidence="6 7" id="KW-0342">GTP-binding</keyword>
<feature type="binding site" evidence="7">
    <location>
        <begin position="221"/>
        <end position="225"/>
    </location>
    <ligand>
        <name>GTP</name>
        <dbReference type="ChEBI" id="CHEBI:37565"/>
    </ligand>
</feature>
<feature type="domain" description="Hflx-type G" evidence="9">
    <location>
        <begin position="190"/>
        <end position="362"/>
    </location>
</feature>
<dbReference type="AlphaFoldDB" id="A0A497EXY5"/>
<dbReference type="PANTHER" id="PTHR10229:SF8">
    <property type="entry name" value="GTPASE HFLX"/>
    <property type="match status" value="1"/>
</dbReference>
<dbReference type="Pfam" id="PF16360">
    <property type="entry name" value="GTP-bdg_M"/>
    <property type="match status" value="1"/>
</dbReference>
<dbReference type="NCBIfam" id="TIGR03156">
    <property type="entry name" value="GTP_HflX"/>
    <property type="match status" value="1"/>
</dbReference>
<dbReference type="GO" id="GO:0043022">
    <property type="term" value="F:ribosome binding"/>
    <property type="evidence" value="ECO:0007669"/>
    <property type="project" value="TreeGrafter"/>
</dbReference>
<feature type="binding site" evidence="8">
    <location>
        <position position="223"/>
    </location>
    <ligand>
        <name>Mg(2+)</name>
        <dbReference type="ChEBI" id="CHEBI:18420"/>
    </ligand>
</feature>
<dbReference type="InterPro" id="IPR006073">
    <property type="entry name" value="GTP-bd"/>
</dbReference>
<keyword evidence="2" id="KW-0963">Cytoplasm</keyword>
<dbReference type="InterPro" id="IPR005225">
    <property type="entry name" value="Small_GTP-bd"/>
</dbReference>
<dbReference type="InterPro" id="IPR042108">
    <property type="entry name" value="GTPase_HflX_N_sf"/>
</dbReference>
<keyword evidence="4 7" id="KW-0547">Nucleotide-binding</keyword>
<proteinExistence type="predicted"/>
<dbReference type="EMBL" id="QMQZ01000006">
    <property type="protein sequence ID" value="RLE52243.1"/>
    <property type="molecule type" value="Genomic_DNA"/>
</dbReference>
<dbReference type="Pfam" id="PF13167">
    <property type="entry name" value="GTP-bdg_N"/>
    <property type="match status" value="1"/>
</dbReference>
<dbReference type="Proteomes" id="UP000269499">
    <property type="component" value="Unassembled WGS sequence"/>
</dbReference>
<dbReference type="SUPFAM" id="SSF52540">
    <property type="entry name" value="P-loop containing nucleoside triphosphate hydrolases"/>
    <property type="match status" value="1"/>
</dbReference>
<evidence type="ECO:0000256" key="6">
    <source>
        <dbReference type="ARBA" id="ARBA00023134"/>
    </source>
</evidence>
<dbReference type="InterPro" id="IPR016496">
    <property type="entry name" value="GTPase_HflX"/>
</dbReference>
<reference evidence="12 13" key="1">
    <citation type="submission" date="2018-06" db="EMBL/GenBank/DDBJ databases">
        <title>Extensive metabolic versatility and redundancy in microbially diverse, dynamic hydrothermal sediments.</title>
        <authorList>
            <person name="Dombrowski N."/>
            <person name="Teske A."/>
            <person name="Baker B.J."/>
        </authorList>
    </citation>
    <scope>NUCLEOTIDE SEQUENCE [LARGE SCALE GENOMIC DNA]</scope>
    <source>
        <strain evidence="11">B20_G2</strain>
        <strain evidence="10">B29_G17</strain>
    </source>
</reference>
<evidence type="ECO:0000256" key="5">
    <source>
        <dbReference type="ARBA" id="ARBA00022842"/>
    </source>
</evidence>
<dbReference type="FunFam" id="3.40.50.11060:FF:000001">
    <property type="entry name" value="GTPase HflX"/>
    <property type="match status" value="1"/>
</dbReference>
<evidence type="ECO:0000256" key="4">
    <source>
        <dbReference type="ARBA" id="ARBA00022741"/>
    </source>
</evidence>
<dbReference type="InterPro" id="IPR025121">
    <property type="entry name" value="GTPase_HflX_N"/>
</dbReference>
<comment type="caution">
    <text evidence="10">The sequence shown here is derived from an EMBL/GenBank/DDBJ whole genome shotgun (WGS) entry which is preliminary data.</text>
</comment>
<dbReference type="NCBIfam" id="TIGR00231">
    <property type="entry name" value="small_GTP"/>
    <property type="match status" value="1"/>
</dbReference>
<evidence type="ECO:0000256" key="2">
    <source>
        <dbReference type="ARBA" id="ARBA00022490"/>
    </source>
</evidence>
<dbReference type="GO" id="GO:0046872">
    <property type="term" value="F:metal ion binding"/>
    <property type="evidence" value="ECO:0007669"/>
    <property type="project" value="UniProtKB-KW"/>
</dbReference>
<protein>
    <submittedName>
        <fullName evidence="10">GTPase HflX</fullName>
    </submittedName>
</protein>
<evidence type="ECO:0000313" key="10">
    <source>
        <dbReference type="EMBL" id="RLE52243.1"/>
    </source>
</evidence>
<feature type="binding site" evidence="7">
    <location>
        <begin position="243"/>
        <end position="246"/>
    </location>
    <ligand>
        <name>GTP</name>
        <dbReference type="ChEBI" id="CHEBI:37565"/>
    </ligand>
</feature>
<dbReference type="Gene3D" id="6.10.250.2860">
    <property type="match status" value="1"/>
</dbReference>
<name>A0A497EXY5_9CREN</name>
<feature type="binding site" evidence="8">
    <location>
        <position position="203"/>
    </location>
    <ligand>
        <name>Mg(2+)</name>
        <dbReference type="ChEBI" id="CHEBI:18420"/>
    </ligand>
</feature>
<dbReference type="PROSITE" id="PS51705">
    <property type="entry name" value="G_HFLX"/>
    <property type="match status" value="1"/>
</dbReference>
<dbReference type="PIRSF" id="PIRSF006809">
    <property type="entry name" value="GTP-binding_hflX_prd"/>
    <property type="match status" value="1"/>
</dbReference>
<evidence type="ECO:0000256" key="7">
    <source>
        <dbReference type="PIRSR" id="PIRSR006809-1"/>
    </source>
</evidence>
<evidence type="ECO:0000313" key="12">
    <source>
        <dbReference type="Proteomes" id="UP000268446"/>
    </source>
</evidence>
<dbReference type="GO" id="GO:0005525">
    <property type="term" value="F:GTP binding"/>
    <property type="evidence" value="ECO:0007669"/>
    <property type="project" value="UniProtKB-KW"/>
</dbReference>
<feature type="binding site" evidence="7">
    <location>
        <begin position="196"/>
        <end position="203"/>
    </location>
    <ligand>
        <name>GTP</name>
        <dbReference type="ChEBI" id="CHEBI:37565"/>
    </ligand>
</feature>
<evidence type="ECO:0000256" key="8">
    <source>
        <dbReference type="PIRSR" id="PIRSR006809-2"/>
    </source>
</evidence>
<evidence type="ECO:0000313" key="13">
    <source>
        <dbReference type="Proteomes" id="UP000269499"/>
    </source>
</evidence>
<dbReference type="Proteomes" id="UP000268446">
    <property type="component" value="Unassembled WGS sequence"/>
</dbReference>
<feature type="binding site" evidence="7">
    <location>
        <begin position="340"/>
        <end position="342"/>
    </location>
    <ligand>
        <name>GTP</name>
        <dbReference type="ChEBI" id="CHEBI:37565"/>
    </ligand>
</feature>
<evidence type="ECO:0000256" key="1">
    <source>
        <dbReference type="ARBA" id="ARBA00004496"/>
    </source>
</evidence>